<dbReference type="Proteomes" id="UP001465976">
    <property type="component" value="Unassembled WGS sequence"/>
</dbReference>
<name>A0ABR3EXF1_9AGAR</name>
<keyword evidence="1" id="KW-0472">Membrane</keyword>
<keyword evidence="3" id="KW-1185">Reference proteome</keyword>
<proteinExistence type="predicted"/>
<comment type="caution">
    <text evidence="2">The sequence shown here is derived from an EMBL/GenBank/DDBJ whole genome shotgun (WGS) entry which is preliminary data.</text>
</comment>
<gene>
    <name evidence="2" type="ORF">V5O48_014415</name>
</gene>
<keyword evidence="1" id="KW-1133">Transmembrane helix</keyword>
<protein>
    <submittedName>
        <fullName evidence="2">Uncharacterized protein</fullName>
    </submittedName>
</protein>
<evidence type="ECO:0000313" key="2">
    <source>
        <dbReference type="EMBL" id="KAL0567577.1"/>
    </source>
</evidence>
<sequence length="165" mass="17652">MDSTDTHNHDTEYLVRKASSAGYRYASLLAPPIYAGYILARRGRGAFSVNSLLRSTWIAGVGGAVGGAGVGYARYAYTSGETVRTKRMQVAYDTNRIRVEDHATIGGILLGVITPAVLWKRAKIYNLILGGAGLGNAVGTVTHYFRTMTGDPPPKVQVPEGPYSS</sequence>
<accession>A0ABR3EXF1</accession>
<evidence type="ECO:0000313" key="3">
    <source>
        <dbReference type="Proteomes" id="UP001465976"/>
    </source>
</evidence>
<reference evidence="2 3" key="1">
    <citation type="submission" date="2024-02" db="EMBL/GenBank/DDBJ databases">
        <title>A draft genome for the cacao thread blight pathogen Marasmius crinis-equi.</title>
        <authorList>
            <person name="Cohen S.P."/>
            <person name="Baruah I.K."/>
            <person name="Amoako-Attah I."/>
            <person name="Bukari Y."/>
            <person name="Meinhardt L.W."/>
            <person name="Bailey B.A."/>
        </authorList>
    </citation>
    <scope>NUCLEOTIDE SEQUENCE [LARGE SCALE GENOMIC DNA]</scope>
    <source>
        <strain evidence="2 3">GH-76</strain>
    </source>
</reference>
<feature type="transmembrane region" description="Helical" evidence="1">
    <location>
        <begin position="52"/>
        <end position="73"/>
    </location>
</feature>
<dbReference type="EMBL" id="JBAHYK010001552">
    <property type="protein sequence ID" value="KAL0567577.1"/>
    <property type="molecule type" value="Genomic_DNA"/>
</dbReference>
<organism evidence="2 3">
    <name type="scientific">Marasmius crinis-equi</name>
    <dbReference type="NCBI Taxonomy" id="585013"/>
    <lineage>
        <taxon>Eukaryota</taxon>
        <taxon>Fungi</taxon>
        <taxon>Dikarya</taxon>
        <taxon>Basidiomycota</taxon>
        <taxon>Agaricomycotina</taxon>
        <taxon>Agaricomycetes</taxon>
        <taxon>Agaricomycetidae</taxon>
        <taxon>Agaricales</taxon>
        <taxon>Marasmiineae</taxon>
        <taxon>Marasmiaceae</taxon>
        <taxon>Marasmius</taxon>
    </lineage>
</organism>
<evidence type="ECO:0000256" key="1">
    <source>
        <dbReference type="SAM" id="Phobius"/>
    </source>
</evidence>
<feature type="transmembrane region" description="Helical" evidence="1">
    <location>
        <begin position="22"/>
        <end position="40"/>
    </location>
</feature>
<keyword evidence="1" id="KW-0812">Transmembrane</keyword>